<dbReference type="Pfam" id="PF12792">
    <property type="entry name" value="CSS-motif"/>
    <property type="match status" value="1"/>
</dbReference>
<dbReference type="CDD" id="cd01948">
    <property type="entry name" value="EAL"/>
    <property type="match status" value="1"/>
</dbReference>
<feature type="transmembrane region" description="Helical" evidence="10">
    <location>
        <begin position="243"/>
        <end position="265"/>
    </location>
</feature>
<comment type="catalytic activity">
    <reaction evidence="9">
        <text>3',3'-c-di-GMP + H2O = 5'-phosphoguanylyl(3'-&gt;5')guanosine + H(+)</text>
        <dbReference type="Rhea" id="RHEA:24902"/>
        <dbReference type="ChEBI" id="CHEBI:15377"/>
        <dbReference type="ChEBI" id="CHEBI:15378"/>
        <dbReference type="ChEBI" id="CHEBI:58754"/>
        <dbReference type="ChEBI" id="CHEBI:58805"/>
        <dbReference type="EC" id="3.1.4.52"/>
    </reaction>
</comment>
<dbReference type="InterPro" id="IPR035919">
    <property type="entry name" value="EAL_sf"/>
</dbReference>
<accession>A0A2P5GSJ4</accession>
<dbReference type="AlphaFoldDB" id="A0A2P5GSJ4"/>
<dbReference type="EC" id="3.1.4.52" evidence="2"/>
<keyword evidence="14" id="KW-1185">Reference proteome</keyword>
<sequence>MRTRRLIVLISGVLILTALLPVSLSVWMAHQHASRQFTDELQRFSDRVILRTEKVATQAEEALQQLETLQMIPCSDAHLLEMRRISYSRRYIQEILYLNQGQPVCSSFEGMNTSGTFPAPLTLTPKGYRFWYTAKSDLGIHRNMAALGSSHYVIMIDPDALIDVIPYGPWPINVALIGVKNNLLIASSAPLANEVWTQAARTGQTSFSHGNTMYHVSRYPELNIAILTWASLTPLDNDWRHQLLYWLPFGGIVSVVAAWLIMRILRRLQSPRQRLLDAIRARDIIVYYQPIIALEDGRLAGAEALARWPQPDGTFLAPDIFIHLAEQTGLMAPLTELIVDRVFTDLGAWLQQHPDCHISINIAASDLLSPSLPARLARHIAHWQLRPAQIALELTERSFTDPAMSAPVIARYRQAGHAIYIDDFGTGFSSLSYLQNIEADLLKIDKSFIEALEYNNVTPHIIKMARTLHLEMVAEGIETAQQESWFREHGVQYGQGWFYSKALDKLSFIAWASRR</sequence>
<keyword evidence="4" id="KW-0973">c-di-GMP</keyword>
<keyword evidence="7 10" id="KW-1133">Transmembrane helix</keyword>
<dbReference type="GO" id="GO:0005886">
    <property type="term" value="C:plasma membrane"/>
    <property type="evidence" value="ECO:0007669"/>
    <property type="project" value="UniProtKB-SubCell"/>
</dbReference>
<protein>
    <recommendedName>
        <fullName evidence="2">cyclic-guanylate-specific phosphodiesterase</fullName>
        <ecNumber evidence="2">3.1.4.52</ecNumber>
    </recommendedName>
</protein>
<proteinExistence type="predicted"/>
<dbReference type="InterPro" id="IPR024744">
    <property type="entry name" value="CSS-motif_dom"/>
</dbReference>
<gene>
    <name evidence="13" type="ORF">CHU32_07750</name>
    <name evidence="12" type="ORF">CHU33_04795</name>
</gene>
<dbReference type="GO" id="GO:0071111">
    <property type="term" value="F:cyclic-guanylate-specific phosphodiesterase activity"/>
    <property type="evidence" value="ECO:0007669"/>
    <property type="project" value="UniProtKB-EC"/>
</dbReference>
<dbReference type="EMBL" id="PQGE01000003">
    <property type="protein sequence ID" value="POP46799.1"/>
    <property type="molecule type" value="Genomic_DNA"/>
</dbReference>
<evidence type="ECO:0000256" key="8">
    <source>
        <dbReference type="ARBA" id="ARBA00023136"/>
    </source>
</evidence>
<dbReference type="Proteomes" id="UP000237073">
    <property type="component" value="Unassembled WGS sequence"/>
</dbReference>
<evidence type="ECO:0000256" key="9">
    <source>
        <dbReference type="ARBA" id="ARBA00034290"/>
    </source>
</evidence>
<evidence type="ECO:0000313" key="15">
    <source>
        <dbReference type="Proteomes" id="UP000247005"/>
    </source>
</evidence>
<evidence type="ECO:0000256" key="7">
    <source>
        <dbReference type="ARBA" id="ARBA00022989"/>
    </source>
</evidence>
<evidence type="ECO:0000256" key="1">
    <source>
        <dbReference type="ARBA" id="ARBA00004651"/>
    </source>
</evidence>
<reference evidence="14 15" key="1">
    <citation type="submission" date="2018-01" db="EMBL/GenBank/DDBJ databases">
        <title>Superficieibacter electus gen. nov., sp. nov., an extended-spectrum beta-lactamase possessing member of the Enterobacteriaceae family, isolated from intensive care unit surfaces.</title>
        <authorList>
            <person name="Potter R.F."/>
            <person name="D'Souza A.W."/>
        </authorList>
    </citation>
    <scope>NUCLEOTIDE SEQUENCE [LARGE SCALE GENOMIC DNA]</scope>
    <source>
        <strain evidence="13 15">BP-1</strain>
        <strain evidence="12 14">BP-2</strain>
    </source>
</reference>
<comment type="caution">
    <text evidence="13">The sequence shown here is derived from an EMBL/GenBank/DDBJ whole genome shotgun (WGS) entry which is preliminary data.</text>
</comment>
<dbReference type="Gene3D" id="3.20.20.450">
    <property type="entry name" value="EAL domain"/>
    <property type="match status" value="1"/>
</dbReference>
<dbReference type="Pfam" id="PF00563">
    <property type="entry name" value="EAL"/>
    <property type="match status" value="1"/>
</dbReference>
<evidence type="ECO:0000256" key="6">
    <source>
        <dbReference type="ARBA" id="ARBA00022801"/>
    </source>
</evidence>
<comment type="subcellular location">
    <subcellularLocation>
        <location evidence="1">Cell membrane</location>
        <topology evidence="1">Multi-pass membrane protein</topology>
    </subcellularLocation>
</comment>
<evidence type="ECO:0000256" key="2">
    <source>
        <dbReference type="ARBA" id="ARBA00012282"/>
    </source>
</evidence>
<dbReference type="InterPro" id="IPR050706">
    <property type="entry name" value="Cyclic-di-GMP_PDE-like"/>
</dbReference>
<dbReference type="InterPro" id="IPR001633">
    <property type="entry name" value="EAL_dom"/>
</dbReference>
<evidence type="ECO:0000313" key="13">
    <source>
        <dbReference type="EMBL" id="POP49537.1"/>
    </source>
</evidence>
<feature type="domain" description="EAL" evidence="11">
    <location>
        <begin position="268"/>
        <end position="515"/>
    </location>
</feature>
<evidence type="ECO:0000256" key="5">
    <source>
        <dbReference type="ARBA" id="ARBA00022692"/>
    </source>
</evidence>
<dbReference type="Proteomes" id="UP000247005">
    <property type="component" value="Unassembled WGS sequence"/>
</dbReference>
<dbReference type="SMART" id="SM00052">
    <property type="entry name" value="EAL"/>
    <property type="match status" value="1"/>
</dbReference>
<keyword evidence="5 10" id="KW-0812">Transmembrane</keyword>
<evidence type="ECO:0000256" key="10">
    <source>
        <dbReference type="SAM" id="Phobius"/>
    </source>
</evidence>
<keyword evidence="6" id="KW-0378">Hydrolase</keyword>
<evidence type="ECO:0000256" key="4">
    <source>
        <dbReference type="ARBA" id="ARBA00022636"/>
    </source>
</evidence>
<keyword evidence="8 10" id="KW-0472">Membrane</keyword>
<dbReference type="EMBL" id="PQGD01000005">
    <property type="protein sequence ID" value="POP49537.1"/>
    <property type="molecule type" value="Genomic_DNA"/>
</dbReference>
<evidence type="ECO:0000313" key="14">
    <source>
        <dbReference type="Proteomes" id="UP000237073"/>
    </source>
</evidence>
<dbReference type="RefSeq" id="WP_103674938.1">
    <property type="nucleotide sequence ID" value="NZ_PQGD01000005.1"/>
</dbReference>
<organism evidence="13 15">
    <name type="scientific">Superficieibacter electus</name>
    <dbReference type="NCBI Taxonomy" id="2022662"/>
    <lineage>
        <taxon>Bacteria</taxon>
        <taxon>Pseudomonadati</taxon>
        <taxon>Pseudomonadota</taxon>
        <taxon>Gammaproteobacteria</taxon>
        <taxon>Enterobacterales</taxon>
        <taxon>Enterobacteriaceae</taxon>
        <taxon>Superficieibacter</taxon>
    </lineage>
</organism>
<evidence type="ECO:0000256" key="3">
    <source>
        <dbReference type="ARBA" id="ARBA00022475"/>
    </source>
</evidence>
<keyword evidence="3" id="KW-1003">Cell membrane</keyword>
<name>A0A2P5GSJ4_9ENTR</name>
<dbReference type="PROSITE" id="PS50883">
    <property type="entry name" value="EAL"/>
    <property type="match status" value="1"/>
</dbReference>
<evidence type="ECO:0000313" key="12">
    <source>
        <dbReference type="EMBL" id="POP46799.1"/>
    </source>
</evidence>
<dbReference type="OrthoDB" id="9812358at2"/>
<evidence type="ECO:0000259" key="11">
    <source>
        <dbReference type="PROSITE" id="PS50883"/>
    </source>
</evidence>
<dbReference type="SUPFAM" id="SSF141868">
    <property type="entry name" value="EAL domain-like"/>
    <property type="match status" value="1"/>
</dbReference>
<dbReference type="PANTHER" id="PTHR33121:SF81">
    <property type="entry name" value="CYCLIC DI-GMP PHOSPHODIESTERASE PDEB-RELATED"/>
    <property type="match status" value="1"/>
</dbReference>
<dbReference type="PANTHER" id="PTHR33121">
    <property type="entry name" value="CYCLIC DI-GMP PHOSPHODIESTERASE PDEF"/>
    <property type="match status" value="1"/>
</dbReference>